<evidence type="ECO:0000256" key="4">
    <source>
        <dbReference type="ARBA" id="ARBA00022989"/>
    </source>
</evidence>
<keyword evidence="6 9" id="KW-0472">Membrane</keyword>
<dbReference type="GO" id="GO:0045202">
    <property type="term" value="C:synapse"/>
    <property type="evidence" value="ECO:0007669"/>
    <property type="project" value="GOC"/>
</dbReference>
<gene>
    <name evidence="11" type="primary">RvY_06992-1</name>
    <name evidence="11" type="synonym">RvY_06992.1</name>
    <name evidence="11" type="ORF">RvY_06992</name>
</gene>
<keyword evidence="5" id="KW-0297">G-protein coupled receptor</keyword>
<dbReference type="GO" id="GO:0007187">
    <property type="term" value="P:G protein-coupled receptor signaling pathway, coupled to cyclic nucleotide second messenger"/>
    <property type="evidence" value="ECO:0007669"/>
    <property type="project" value="TreeGrafter"/>
</dbReference>
<evidence type="ECO:0000259" key="10">
    <source>
        <dbReference type="PROSITE" id="PS50262"/>
    </source>
</evidence>
<dbReference type="PRINTS" id="PR00237">
    <property type="entry name" value="GPCRRHODOPSN"/>
</dbReference>
<evidence type="ECO:0000313" key="11">
    <source>
        <dbReference type="EMBL" id="GAU95362.1"/>
    </source>
</evidence>
<dbReference type="Pfam" id="PF00001">
    <property type="entry name" value="7tm_1"/>
    <property type="match status" value="1"/>
</dbReference>
<protein>
    <recommendedName>
        <fullName evidence="10">G-protein coupled receptors family 1 profile domain-containing protein</fullName>
    </recommendedName>
</protein>
<dbReference type="SUPFAM" id="SSF81321">
    <property type="entry name" value="Family A G protein-coupled receptor-like"/>
    <property type="match status" value="1"/>
</dbReference>
<sequence>MSSSVIFNLILAPLNLTNITVIQPVNLEPKVSLPAIIATWLLVPIMLLSTVLNVIVLLAFVTDRKLWTPFNYYLCNLGVCDTIIGSIDTVFYFIYNRSGVWPSTRAACDLWLYIDWIVTIAVAYSLMFISLDRLWAITYPIGYRTYHSRRLSALTIAVMWVAVNLIVLPGFLIERRTAKDDESRMCYQDLEMVKSWTVSAQFLGYYLPHVTVIITNVIIGIKLRQSLSSLGVRGPAGGSSGAASTGAAVVPGGLTLKSCCTCRLYSTDTSPSCTHVHLTLASSPSRTLHHLSYSPVSQHLFSSAVMEASGVNMTLNGRNLDLGVIAPLSKGHAVSTRDNDGRSGRKKQSVASLGSMVGGSLLRRYIRKKDRRALRLLVSLVICFTVCWTPSYAYFSLMTFLPKYQNEAFYSFSYVLSFTNSLLNPLLYHIGSKEFRTAINRLLARARAMASCAKQFKH</sequence>
<dbReference type="Proteomes" id="UP000186922">
    <property type="component" value="Unassembled WGS sequence"/>
</dbReference>
<keyword evidence="2" id="KW-1003">Cell membrane</keyword>
<proteinExistence type="predicted"/>
<dbReference type="InterPro" id="IPR017452">
    <property type="entry name" value="GPCR_Rhodpsn_7TM"/>
</dbReference>
<keyword evidence="12" id="KW-1185">Reference proteome</keyword>
<dbReference type="AlphaFoldDB" id="A0A1D1V5Q7"/>
<dbReference type="GO" id="GO:0005886">
    <property type="term" value="C:plasma membrane"/>
    <property type="evidence" value="ECO:0007669"/>
    <property type="project" value="UniProtKB-SubCell"/>
</dbReference>
<feature type="transmembrane region" description="Helical" evidence="9">
    <location>
        <begin position="110"/>
        <end position="131"/>
    </location>
</feature>
<evidence type="ECO:0000256" key="5">
    <source>
        <dbReference type="ARBA" id="ARBA00023040"/>
    </source>
</evidence>
<dbReference type="PROSITE" id="PS50262">
    <property type="entry name" value="G_PROTEIN_RECEP_F1_2"/>
    <property type="match status" value="1"/>
</dbReference>
<evidence type="ECO:0000313" key="12">
    <source>
        <dbReference type="Proteomes" id="UP000186922"/>
    </source>
</evidence>
<dbReference type="EMBL" id="BDGG01000003">
    <property type="protein sequence ID" value="GAU95362.1"/>
    <property type="molecule type" value="Genomic_DNA"/>
</dbReference>
<dbReference type="STRING" id="947166.A0A1D1V5Q7"/>
<evidence type="ECO:0000256" key="9">
    <source>
        <dbReference type="SAM" id="Phobius"/>
    </source>
</evidence>
<comment type="caution">
    <text evidence="11">The sequence shown here is derived from an EMBL/GenBank/DDBJ whole genome shotgun (WGS) entry which is preliminary data.</text>
</comment>
<dbReference type="GO" id="GO:0007198">
    <property type="term" value="P:adenylate cyclase-inhibiting serotonin receptor signaling pathway"/>
    <property type="evidence" value="ECO:0007669"/>
    <property type="project" value="TreeGrafter"/>
</dbReference>
<comment type="subcellular location">
    <subcellularLocation>
        <location evidence="1">Cell membrane</location>
        <topology evidence="1">Multi-pass membrane protein</topology>
    </subcellularLocation>
</comment>
<evidence type="ECO:0000256" key="8">
    <source>
        <dbReference type="ARBA" id="ARBA00023224"/>
    </source>
</evidence>
<feature type="transmembrane region" description="Helical" evidence="9">
    <location>
        <begin position="73"/>
        <end position="95"/>
    </location>
</feature>
<keyword evidence="8" id="KW-0807">Transducer</keyword>
<dbReference type="Gene3D" id="1.20.1070.10">
    <property type="entry name" value="Rhodopsin 7-helix transmembrane proteins"/>
    <property type="match status" value="1"/>
</dbReference>
<dbReference type="GO" id="GO:0030425">
    <property type="term" value="C:dendrite"/>
    <property type="evidence" value="ECO:0007669"/>
    <property type="project" value="TreeGrafter"/>
</dbReference>
<keyword evidence="4 9" id="KW-1133">Transmembrane helix</keyword>
<feature type="transmembrane region" description="Helical" evidence="9">
    <location>
        <begin position="202"/>
        <end position="223"/>
    </location>
</feature>
<feature type="transmembrane region" description="Helical" evidence="9">
    <location>
        <begin position="37"/>
        <end position="61"/>
    </location>
</feature>
<dbReference type="GO" id="GO:0030594">
    <property type="term" value="F:neurotransmitter receptor activity"/>
    <property type="evidence" value="ECO:0007669"/>
    <property type="project" value="TreeGrafter"/>
</dbReference>
<dbReference type="PANTHER" id="PTHR24247:SF259">
    <property type="entry name" value="G-PROTEIN COUPLED RECEPTORS FAMILY 1 PROFILE DOMAIN-CONTAINING PROTEIN"/>
    <property type="match status" value="1"/>
</dbReference>
<feature type="domain" description="G-protein coupled receptors family 1 profile" evidence="10">
    <location>
        <begin position="52"/>
        <end position="428"/>
    </location>
</feature>
<keyword evidence="3 9" id="KW-0812">Transmembrane</keyword>
<keyword evidence="7" id="KW-0675">Receptor</keyword>
<dbReference type="GO" id="GO:0007268">
    <property type="term" value="P:chemical synaptic transmission"/>
    <property type="evidence" value="ECO:0007669"/>
    <property type="project" value="TreeGrafter"/>
</dbReference>
<evidence type="ECO:0000256" key="1">
    <source>
        <dbReference type="ARBA" id="ARBA00004651"/>
    </source>
</evidence>
<evidence type="ECO:0000256" key="2">
    <source>
        <dbReference type="ARBA" id="ARBA00022475"/>
    </source>
</evidence>
<feature type="transmembrane region" description="Helical" evidence="9">
    <location>
        <begin position="409"/>
        <end position="431"/>
    </location>
</feature>
<name>A0A1D1V5Q7_RAMVA</name>
<feature type="transmembrane region" description="Helical" evidence="9">
    <location>
        <begin position="373"/>
        <end position="397"/>
    </location>
</feature>
<evidence type="ECO:0000256" key="3">
    <source>
        <dbReference type="ARBA" id="ARBA00022692"/>
    </source>
</evidence>
<organism evidence="11 12">
    <name type="scientific">Ramazzottius varieornatus</name>
    <name type="common">Water bear</name>
    <name type="synonym">Tardigrade</name>
    <dbReference type="NCBI Taxonomy" id="947166"/>
    <lineage>
        <taxon>Eukaryota</taxon>
        <taxon>Metazoa</taxon>
        <taxon>Ecdysozoa</taxon>
        <taxon>Tardigrada</taxon>
        <taxon>Eutardigrada</taxon>
        <taxon>Parachela</taxon>
        <taxon>Hypsibioidea</taxon>
        <taxon>Ramazzottiidae</taxon>
        <taxon>Ramazzottius</taxon>
    </lineage>
</organism>
<dbReference type="OrthoDB" id="10071887at2759"/>
<dbReference type="GO" id="GO:0004993">
    <property type="term" value="F:G protein-coupled serotonin receptor activity"/>
    <property type="evidence" value="ECO:0007669"/>
    <property type="project" value="TreeGrafter"/>
</dbReference>
<dbReference type="SMART" id="SM01381">
    <property type="entry name" value="7TM_GPCR_Srsx"/>
    <property type="match status" value="1"/>
</dbReference>
<evidence type="ECO:0000256" key="6">
    <source>
        <dbReference type="ARBA" id="ARBA00023136"/>
    </source>
</evidence>
<accession>A0A1D1V5Q7</accession>
<reference evidence="11 12" key="1">
    <citation type="journal article" date="2016" name="Nat. Commun.">
        <title>Extremotolerant tardigrade genome and improved radiotolerance of human cultured cells by tardigrade-unique protein.</title>
        <authorList>
            <person name="Hashimoto T."/>
            <person name="Horikawa D.D."/>
            <person name="Saito Y."/>
            <person name="Kuwahara H."/>
            <person name="Kozuka-Hata H."/>
            <person name="Shin-I T."/>
            <person name="Minakuchi Y."/>
            <person name="Ohishi K."/>
            <person name="Motoyama A."/>
            <person name="Aizu T."/>
            <person name="Enomoto A."/>
            <person name="Kondo K."/>
            <person name="Tanaka S."/>
            <person name="Hara Y."/>
            <person name="Koshikawa S."/>
            <person name="Sagara H."/>
            <person name="Miura T."/>
            <person name="Yokobori S."/>
            <person name="Miyagawa K."/>
            <person name="Suzuki Y."/>
            <person name="Kubo T."/>
            <person name="Oyama M."/>
            <person name="Kohara Y."/>
            <person name="Fujiyama A."/>
            <person name="Arakawa K."/>
            <person name="Katayama T."/>
            <person name="Toyoda A."/>
            <person name="Kunieda T."/>
        </authorList>
    </citation>
    <scope>NUCLEOTIDE SEQUENCE [LARGE SCALE GENOMIC DNA]</scope>
    <source>
        <strain evidence="11 12">YOKOZUNA-1</strain>
    </source>
</reference>
<evidence type="ECO:0000256" key="7">
    <source>
        <dbReference type="ARBA" id="ARBA00023170"/>
    </source>
</evidence>
<feature type="transmembrane region" description="Helical" evidence="9">
    <location>
        <begin position="151"/>
        <end position="173"/>
    </location>
</feature>
<dbReference type="PANTHER" id="PTHR24247">
    <property type="entry name" value="5-HYDROXYTRYPTAMINE RECEPTOR"/>
    <property type="match status" value="1"/>
</dbReference>
<dbReference type="InterPro" id="IPR000276">
    <property type="entry name" value="GPCR_Rhodpsn"/>
</dbReference>